<reference evidence="2 3" key="1">
    <citation type="submission" date="2015-05" db="EMBL/GenBank/DDBJ databases">
        <title>Genome sequencing and analysis of members of genus Stenotrophomonas.</title>
        <authorList>
            <person name="Patil P.P."/>
            <person name="Midha S."/>
            <person name="Patil P.B."/>
        </authorList>
    </citation>
    <scope>NUCLEOTIDE SEQUENCE [LARGE SCALE GENOMIC DNA]</scope>
    <source>
        <strain evidence="2 3">JCM 16244</strain>
    </source>
</reference>
<gene>
    <name evidence="2" type="ORF">ABB34_02245</name>
</gene>
<dbReference type="PATRIC" id="fig|659018.3.peg.256"/>
<proteinExistence type="predicted"/>
<protein>
    <submittedName>
        <fullName evidence="2">Membrane protein</fullName>
    </submittedName>
</protein>
<keyword evidence="1" id="KW-0472">Membrane</keyword>
<feature type="transmembrane region" description="Helical" evidence="1">
    <location>
        <begin position="38"/>
        <end position="57"/>
    </location>
</feature>
<accession>A0A0R0ECQ5</accession>
<dbReference type="RefSeq" id="WP_057639616.1">
    <property type="nucleotide sequence ID" value="NZ_LDJP01000011.1"/>
</dbReference>
<organism evidence="2 3">
    <name type="scientific">Stenotrophomonas daejeonensis</name>
    <dbReference type="NCBI Taxonomy" id="659018"/>
    <lineage>
        <taxon>Bacteria</taxon>
        <taxon>Pseudomonadati</taxon>
        <taxon>Pseudomonadota</taxon>
        <taxon>Gammaproteobacteria</taxon>
        <taxon>Lysobacterales</taxon>
        <taxon>Lysobacteraceae</taxon>
        <taxon>Stenotrophomonas</taxon>
    </lineage>
</organism>
<dbReference type="AlphaFoldDB" id="A0A0R0ECQ5"/>
<name>A0A0R0ECQ5_9GAMM</name>
<comment type="caution">
    <text evidence="2">The sequence shown here is derived from an EMBL/GenBank/DDBJ whole genome shotgun (WGS) entry which is preliminary data.</text>
</comment>
<dbReference type="EMBL" id="LDJP01000011">
    <property type="protein sequence ID" value="KRG87950.1"/>
    <property type="molecule type" value="Genomic_DNA"/>
</dbReference>
<dbReference type="Proteomes" id="UP000050940">
    <property type="component" value="Unassembled WGS sequence"/>
</dbReference>
<evidence type="ECO:0000256" key="1">
    <source>
        <dbReference type="SAM" id="Phobius"/>
    </source>
</evidence>
<dbReference type="STRING" id="659018.ABB34_02245"/>
<dbReference type="OrthoDB" id="5986400at2"/>
<keyword evidence="3" id="KW-1185">Reference proteome</keyword>
<evidence type="ECO:0000313" key="3">
    <source>
        <dbReference type="Proteomes" id="UP000050940"/>
    </source>
</evidence>
<keyword evidence="1" id="KW-1133">Transmembrane helix</keyword>
<feature type="transmembrane region" description="Helical" evidence="1">
    <location>
        <begin position="6"/>
        <end position="26"/>
    </location>
</feature>
<feature type="transmembrane region" description="Helical" evidence="1">
    <location>
        <begin position="63"/>
        <end position="86"/>
    </location>
</feature>
<keyword evidence="1" id="KW-0812">Transmembrane</keyword>
<evidence type="ECO:0000313" key="2">
    <source>
        <dbReference type="EMBL" id="KRG87950.1"/>
    </source>
</evidence>
<sequence length="96" mass="9639">MGNEVIAALVIALTGVPALGIAAWSGRDGSAHARGTGLRWALIALCSFIAAIALYFSGGNRSAALAIGIGFAVAVNALAVSMVLHLRRGNGGAPRR</sequence>